<name>A0A1I3UT15_9BURK</name>
<evidence type="ECO:0000313" key="2">
    <source>
        <dbReference type="Proteomes" id="UP000199548"/>
    </source>
</evidence>
<protein>
    <submittedName>
        <fullName evidence="1">Uncharacterized protein</fullName>
    </submittedName>
</protein>
<evidence type="ECO:0000313" key="1">
    <source>
        <dbReference type="EMBL" id="SFJ85196.1"/>
    </source>
</evidence>
<gene>
    <name evidence="1" type="ORF">SAMN05192543_11234</name>
</gene>
<proteinExistence type="predicted"/>
<keyword evidence="2" id="KW-1185">Reference proteome</keyword>
<accession>A0A1I3UT15</accession>
<dbReference type="EMBL" id="FOQU01000012">
    <property type="protein sequence ID" value="SFJ85196.1"/>
    <property type="molecule type" value="Genomic_DNA"/>
</dbReference>
<sequence>MRIDSVKQFDRFTGNHSGRSAGMFVVGYCAMGVAPSS</sequence>
<organism evidence="1 2">
    <name type="scientific">Paraburkholderia megapolitana</name>
    <dbReference type="NCBI Taxonomy" id="420953"/>
    <lineage>
        <taxon>Bacteria</taxon>
        <taxon>Pseudomonadati</taxon>
        <taxon>Pseudomonadota</taxon>
        <taxon>Betaproteobacteria</taxon>
        <taxon>Burkholderiales</taxon>
        <taxon>Burkholderiaceae</taxon>
        <taxon>Paraburkholderia</taxon>
    </lineage>
</organism>
<reference evidence="1 2" key="1">
    <citation type="submission" date="2016-10" db="EMBL/GenBank/DDBJ databases">
        <authorList>
            <person name="de Groot N.N."/>
        </authorList>
    </citation>
    <scope>NUCLEOTIDE SEQUENCE [LARGE SCALE GENOMIC DNA]</scope>
    <source>
        <strain evidence="1 2">LMG 23650</strain>
    </source>
</reference>
<dbReference type="AlphaFoldDB" id="A0A1I3UT15"/>
<dbReference type="Proteomes" id="UP000199548">
    <property type="component" value="Unassembled WGS sequence"/>
</dbReference>